<evidence type="ECO:0000256" key="6">
    <source>
        <dbReference type="ARBA" id="ARBA00023049"/>
    </source>
</evidence>
<keyword evidence="2" id="KW-0645">Protease</keyword>
<dbReference type="Gene3D" id="3.30.830.10">
    <property type="entry name" value="Metalloenzyme, LuxS/M16 peptidase-like"/>
    <property type="match status" value="3"/>
</dbReference>
<name>A0ABP0IS84_9DINO</name>
<evidence type="ECO:0000256" key="3">
    <source>
        <dbReference type="ARBA" id="ARBA00022723"/>
    </source>
</evidence>
<feature type="domain" description="Peptidase M16 N-terminal" evidence="8">
    <location>
        <begin position="169"/>
        <end position="273"/>
    </location>
</feature>
<evidence type="ECO:0000256" key="2">
    <source>
        <dbReference type="ARBA" id="ARBA00022670"/>
    </source>
</evidence>
<dbReference type="InterPro" id="IPR050626">
    <property type="entry name" value="Peptidase_M16"/>
</dbReference>
<dbReference type="Proteomes" id="UP001642484">
    <property type="component" value="Unassembled WGS sequence"/>
</dbReference>
<evidence type="ECO:0000313" key="10">
    <source>
        <dbReference type="EMBL" id="CAK9005431.1"/>
    </source>
</evidence>
<evidence type="ECO:0000259" key="7">
    <source>
        <dbReference type="Pfam" id="PF00478"/>
    </source>
</evidence>
<dbReference type="EMBL" id="CAXAMN010003636">
    <property type="protein sequence ID" value="CAK9005431.1"/>
    <property type="molecule type" value="Genomic_DNA"/>
</dbReference>
<keyword evidence="11" id="KW-1185">Reference proteome</keyword>
<feature type="domain" description="Peptidase M16 C-terminal" evidence="9">
    <location>
        <begin position="353"/>
        <end position="526"/>
    </location>
</feature>
<dbReference type="InterPro" id="IPR011765">
    <property type="entry name" value="Pept_M16_N"/>
</dbReference>
<feature type="domain" description="IMP dehydrogenase/GMP reductase" evidence="7">
    <location>
        <begin position="34"/>
        <end position="90"/>
    </location>
</feature>
<evidence type="ECO:0008006" key="12">
    <source>
        <dbReference type="Google" id="ProtNLM"/>
    </source>
</evidence>
<keyword evidence="5" id="KW-0862">Zinc</keyword>
<dbReference type="SUPFAM" id="SSF63411">
    <property type="entry name" value="LuxS/MPP-like metallohydrolase"/>
    <property type="match status" value="3"/>
</dbReference>
<evidence type="ECO:0000259" key="9">
    <source>
        <dbReference type="Pfam" id="PF05193"/>
    </source>
</evidence>
<dbReference type="InterPro" id="IPR001093">
    <property type="entry name" value="IMP_DH_GMPRt"/>
</dbReference>
<sequence>MGQLLASRKSRICQTIQDSTVSRPTLRLGRPTHSRPTFADTRCTCPGDVCKAFGAGADFVMLGGMLAGHEECAGEASGGRGAKGMGSLAVALRILSTLAASTPTPCPAAAPALVALPRRGAAALPWVLAEVAKAATEDEEVLSPDAANADSPWNKPRIYKAFRLTNGLRVLLVEDESMEQMDVALTLPFGQFDDPADRPGLAHLTEHLLLSEKDAGEDLETWLETRFGESNGFTAFESALFTLSCEASDWSSALPRFGRCFRAADADASDAADPRFVASSVAREVRRIDGEFMDGLSAQLRSLQLLRCRTVEGHPLRAFGPGSMKTLLPLGDRPEDLQRLAKLSQELFRSVAAENATLAIVAPVPIVQLRPVVADAFAGLAARAPRAAEPRTARSRADPLPAAETVAPCFVVDTKDDPAISFTWSIPFEANSADALDVTSFRASKPLVVLSHLVAHQGPGSLSAWLQRHGWLPENLGPKITAQSPFCTEGFAIWELKIKLSSSGLTNWRRVAACVFGVLAALAQRYVRDALGGPRRDLWRQAVDEVSTLADIAWRFPPRPPLASELANDMRQSKSSKAYVLQVRRLVAREEAGLAVVGRAARFTSSAAQEEATEALGKVFPSLTPRRARLTLATSATSARLGLWELRRRRDENLQLPFGELSFRRTEAAEWLTSGPASWWCAPPLNVYLSRADRINKPKAKPDPKIPESIKSKTGFNGVLWSEACRARLVPNAGASAIPEALWVVPGCVYVSGQFNERVEPLGDEPVVTLTLWLPAQNILDASPRSRAAGRMWLKSLQLALESPFYSAALAGCRWECAFFTTSPSEAGVRFSFQAFSDNLPRFATDAALAIGRHTGPAAEQLEVVRRMALAELTKGAAKGAAARRAEAELKSFLKQLRIEDVQQESQALWRSVDGASSQALVAGAISEEDAAELVRQVVSTLPISPGVTAPLAPLDPGPRPCAVLTRRPSWQGPVAQNQHNEPWIDEQQIQRLSTQQSPDLPRCLQTIEENGHFFKVFYGMSSDTAMKKHAGGVAEYRSSEGKTVKVPYRGPIDETIRDLQGGVRSACTYVGASTLRELPKRTTFIRCSQQLNNVFGEAPAKANPHECFPPGKRWRTEDGSLRQIEMGQRGEMGRSKGDRCGDRELRTPGTLVDREENLQKKDKGSEMIRDLAEQERQFHTVSEIVRRNVWVTRFGEKMYEDLEDARKLTGVKEKVEDSENAGRNEAAIPPLCQCCGDCGPWQDLGLL</sequence>
<reference evidence="10 11" key="1">
    <citation type="submission" date="2024-02" db="EMBL/GenBank/DDBJ databases">
        <authorList>
            <person name="Chen Y."/>
            <person name="Shah S."/>
            <person name="Dougan E. K."/>
            <person name="Thang M."/>
            <person name="Chan C."/>
        </authorList>
    </citation>
    <scope>NUCLEOTIDE SEQUENCE [LARGE SCALE GENOMIC DNA]</scope>
</reference>
<organism evidence="10 11">
    <name type="scientific">Durusdinium trenchii</name>
    <dbReference type="NCBI Taxonomy" id="1381693"/>
    <lineage>
        <taxon>Eukaryota</taxon>
        <taxon>Sar</taxon>
        <taxon>Alveolata</taxon>
        <taxon>Dinophyceae</taxon>
        <taxon>Suessiales</taxon>
        <taxon>Symbiodiniaceae</taxon>
        <taxon>Durusdinium</taxon>
    </lineage>
</organism>
<proteinExistence type="inferred from homology"/>
<feature type="domain" description="IMP dehydrogenase/GMP reductase" evidence="7">
    <location>
        <begin position="1007"/>
        <end position="1090"/>
    </location>
</feature>
<comment type="caution">
    <text evidence="10">The sequence shown here is derived from an EMBL/GenBank/DDBJ whole genome shotgun (WGS) entry which is preliminary data.</text>
</comment>
<evidence type="ECO:0000259" key="8">
    <source>
        <dbReference type="Pfam" id="PF00675"/>
    </source>
</evidence>
<evidence type="ECO:0000256" key="1">
    <source>
        <dbReference type="ARBA" id="ARBA00007261"/>
    </source>
</evidence>
<evidence type="ECO:0000313" key="11">
    <source>
        <dbReference type="Proteomes" id="UP001642484"/>
    </source>
</evidence>
<dbReference type="SMART" id="SM01240">
    <property type="entry name" value="IMPDH"/>
    <property type="match status" value="1"/>
</dbReference>
<gene>
    <name evidence="10" type="ORF">CCMP2556_LOCUS8068</name>
</gene>
<dbReference type="PANTHER" id="PTHR43690">
    <property type="entry name" value="NARDILYSIN"/>
    <property type="match status" value="1"/>
</dbReference>
<dbReference type="InterPro" id="IPR011249">
    <property type="entry name" value="Metalloenz_LuxS/M16"/>
</dbReference>
<dbReference type="Pfam" id="PF05193">
    <property type="entry name" value="Peptidase_M16_C"/>
    <property type="match status" value="1"/>
</dbReference>
<comment type="similarity">
    <text evidence="1">Belongs to the peptidase M16 family.</text>
</comment>
<dbReference type="SUPFAM" id="SSF51412">
    <property type="entry name" value="Inosine monophosphate dehydrogenase (IMPDH)"/>
    <property type="match status" value="2"/>
</dbReference>
<evidence type="ECO:0000256" key="4">
    <source>
        <dbReference type="ARBA" id="ARBA00022801"/>
    </source>
</evidence>
<dbReference type="PANTHER" id="PTHR43690:SF18">
    <property type="entry name" value="INSULIN-DEGRADING ENZYME-RELATED"/>
    <property type="match status" value="1"/>
</dbReference>
<dbReference type="Gene3D" id="3.20.20.70">
    <property type="entry name" value="Aldolase class I"/>
    <property type="match status" value="2"/>
</dbReference>
<dbReference type="InterPro" id="IPR007863">
    <property type="entry name" value="Peptidase_M16_C"/>
</dbReference>
<keyword evidence="3" id="KW-0479">Metal-binding</keyword>
<dbReference type="Pfam" id="PF00675">
    <property type="entry name" value="Peptidase_M16"/>
    <property type="match status" value="1"/>
</dbReference>
<keyword evidence="6" id="KW-0482">Metalloprotease</keyword>
<keyword evidence="4" id="KW-0378">Hydrolase</keyword>
<accession>A0ABP0IS84</accession>
<evidence type="ECO:0000256" key="5">
    <source>
        <dbReference type="ARBA" id="ARBA00022833"/>
    </source>
</evidence>
<dbReference type="InterPro" id="IPR013785">
    <property type="entry name" value="Aldolase_TIM"/>
</dbReference>
<dbReference type="Pfam" id="PF00478">
    <property type="entry name" value="IMPDH"/>
    <property type="match status" value="2"/>
</dbReference>
<protein>
    <recommendedName>
        <fullName evidence="12">Insulin-degrading enzyme</fullName>
    </recommendedName>
</protein>